<keyword evidence="5 13" id="KW-0812">Transmembrane</keyword>
<dbReference type="PANTHER" id="PTHR19282:SF159">
    <property type="entry name" value="TETRASPANIN-15"/>
    <property type="match status" value="1"/>
</dbReference>
<comment type="subunit">
    <text evidence="12">Interacts with ADAM10; the interaction influences ADAM10 substrate specificity, endocytosis and turnover.</text>
</comment>
<dbReference type="Proteomes" id="UP000265000">
    <property type="component" value="Unplaced"/>
</dbReference>
<keyword evidence="9" id="KW-1015">Disulfide bond</keyword>
<accession>A0A146V2Z6</accession>
<name>A0A146V2Z6_FUNHE</name>
<feature type="transmembrane region" description="Helical" evidence="13">
    <location>
        <begin position="20"/>
        <end position="41"/>
    </location>
</feature>
<reference evidence="14" key="1">
    <citation type="submission" date="2015-01" db="EMBL/GenBank/DDBJ databases">
        <title>EvidentialGene: Evidence-directed Construction of Complete mRNA Transcriptomes without Genomes.</title>
        <authorList>
            <person name="Gilbert D.G."/>
        </authorList>
    </citation>
    <scope>NUCLEOTIDE SEQUENCE</scope>
</reference>
<evidence type="ECO:0000256" key="3">
    <source>
        <dbReference type="ARBA" id="ARBA00006840"/>
    </source>
</evidence>
<comment type="subcellular location">
    <subcellularLocation>
        <location evidence="2">Cell membrane</location>
        <topology evidence="2">Multi-pass membrane protein</topology>
    </subcellularLocation>
    <subcellularLocation>
        <location evidence="1">Late endosome membrane</location>
    </subcellularLocation>
    <subcellularLocation>
        <location evidence="13">Membrane</location>
        <topology evidence="13">Multi-pass membrane protein</topology>
    </subcellularLocation>
</comment>
<dbReference type="AlphaFoldDB" id="A0A146V2Z6"/>
<feature type="transmembrane region" description="Helical" evidence="13">
    <location>
        <begin position="90"/>
        <end position="112"/>
    </location>
</feature>
<dbReference type="InterPro" id="IPR008952">
    <property type="entry name" value="Tetraspanin_EC2_sf"/>
</dbReference>
<evidence type="ECO:0000256" key="8">
    <source>
        <dbReference type="ARBA" id="ARBA00023136"/>
    </source>
</evidence>
<evidence type="ECO:0000313" key="14">
    <source>
        <dbReference type="EMBL" id="JAR11379.1"/>
    </source>
</evidence>
<evidence type="ECO:0000256" key="4">
    <source>
        <dbReference type="ARBA" id="ARBA00022475"/>
    </source>
</evidence>
<dbReference type="PIRSF" id="PIRSF002419">
    <property type="entry name" value="Tetraspanin"/>
    <property type="match status" value="1"/>
</dbReference>
<evidence type="ECO:0000256" key="2">
    <source>
        <dbReference type="ARBA" id="ARBA00004651"/>
    </source>
</evidence>
<keyword evidence="10" id="KW-0325">Glycoprotein</keyword>
<evidence type="ECO:0000256" key="13">
    <source>
        <dbReference type="RuleBase" id="RU361218"/>
    </source>
</evidence>
<evidence type="ECO:0000256" key="9">
    <source>
        <dbReference type="ARBA" id="ARBA00023157"/>
    </source>
</evidence>
<keyword evidence="6" id="KW-0967">Endosome</keyword>
<dbReference type="Ensembl" id="ENSFHET00000000305.1">
    <property type="protein sequence ID" value="ENSFHEP00000009545.1"/>
    <property type="gene ID" value="ENSFHEG00000010784.1"/>
</dbReference>
<evidence type="ECO:0000256" key="5">
    <source>
        <dbReference type="ARBA" id="ARBA00022692"/>
    </source>
</evidence>
<dbReference type="PRINTS" id="PR00259">
    <property type="entry name" value="TMFOUR"/>
</dbReference>
<feature type="transmembrane region" description="Helical" evidence="13">
    <location>
        <begin position="53"/>
        <end position="78"/>
    </location>
</feature>
<dbReference type="Pfam" id="PF00335">
    <property type="entry name" value="Tetraspanin"/>
    <property type="match status" value="1"/>
</dbReference>
<evidence type="ECO:0000256" key="6">
    <source>
        <dbReference type="ARBA" id="ARBA00022753"/>
    </source>
</evidence>
<keyword evidence="16" id="KW-1185">Reference proteome</keyword>
<evidence type="ECO:0000256" key="12">
    <source>
        <dbReference type="ARBA" id="ARBA00065909"/>
    </source>
</evidence>
<evidence type="ECO:0000256" key="1">
    <source>
        <dbReference type="ARBA" id="ARBA00004414"/>
    </source>
</evidence>
<dbReference type="STRING" id="8078.ENSFHEP00000009545"/>
<evidence type="ECO:0000313" key="15">
    <source>
        <dbReference type="Ensembl" id="ENSFHEP00000009545.1"/>
    </source>
</evidence>
<dbReference type="Gene3D" id="1.10.1450.10">
    <property type="entry name" value="Tetraspanin"/>
    <property type="match status" value="1"/>
</dbReference>
<keyword evidence="4" id="KW-1003">Cell membrane</keyword>
<evidence type="ECO:0000313" key="16">
    <source>
        <dbReference type="Proteomes" id="UP000265000"/>
    </source>
</evidence>
<feature type="transmembrane region" description="Helical" evidence="13">
    <location>
        <begin position="231"/>
        <end position="253"/>
    </location>
</feature>
<dbReference type="InterPro" id="IPR000301">
    <property type="entry name" value="Tetraspanin_animals"/>
</dbReference>
<keyword evidence="8 13" id="KW-0472">Membrane</keyword>
<dbReference type="EMBL" id="GCES01074944">
    <property type="protein sequence ID" value="JAR11379.1"/>
    <property type="molecule type" value="Transcribed_RNA"/>
</dbReference>
<dbReference type="InterPro" id="IPR018499">
    <property type="entry name" value="Tetraspanin/Peripherin"/>
</dbReference>
<dbReference type="GO" id="GO:0051604">
    <property type="term" value="P:protein maturation"/>
    <property type="evidence" value="ECO:0007669"/>
    <property type="project" value="UniProtKB-ARBA"/>
</dbReference>
<dbReference type="GO" id="GO:0019899">
    <property type="term" value="F:enzyme binding"/>
    <property type="evidence" value="ECO:0007669"/>
    <property type="project" value="UniProtKB-ARBA"/>
</dbReference>
<dbReference type="GO" id="GO:0031902">
    <property type="term" value="C:late endosome membrane"/>
    <property type="evidence" value="ECO:0007669"/>
    <property type="project" value="UniProtKB-SubCell"/>
</dbReference>
<protein>
    <recommendedName>
        <fullName evidence="13">Tetraspanin</fullName>
    </recommendedName>
</protein>
<comment type="function">
    <text evidence="11">Part of TspanC8 subgroup, composed of 6 members that interact with the transmembrane metalloprotease ADAM10. This interaction is required for ADAM10 exit from the endoplasmic reticulum and for enzymatic maturation and trafficking to the cell surface as well as substrate specificity. Different TspanC8/ADAM10 complexes have distinct substrates. Promotes ADAM10-mediated cleavage of CDH2. Negatively regulates ligand-induced Notch activity probably by regulating ADAM10 activity.</text>
</comment>
<dbReference type="CDD" id="cd03158">
    <property type="entry name" value="penumbra_like_LEL"/>
    <property type="match status" value="1"/>
</dbReference>
<proteinExistence type="inferred from homology"/>
<dbReference type="GO" id="GO:0005886">
    <property type="term" value="C:plasma membrane"/>
    <property type="evidence" value="ECO:0007669"/>
    <property type="project" value="UniProtKB-SubCell"/>
</dbReference>
<comment type="similarity">
    <text evidence="3 13">Belongs to the tetraspanin (TM4SF) family.</text>
</comment>
<dbReference type="SUPFAM" id="SSF48652">
    <property type="entry name" value="Tetraspanin"/>
    <property type="match status" value="1"/>
</dbReference>
<evidence type="ECO:0000256" key="11">
    <source>
        <dbReference type="ARBA" id="ARBA00056423"/>
    </source>
</evidence>
<sequence length="283" mass="32399">MACDTGFCKHMPYTFMKIFLFFYSCSFWLLGSCILAVGIYAEVERLRFKTLDVIFLAPSIILILLGILMTVVSLMGVLGTLRDYTTLLKVFKYALVVCLILELMGGILALAFRNQTKELVNKNIRKGMVNYYDDLDFKNILDFVQQEFKCCGAGGFKDWEVNMYHNSTGHGPLAGGVPHTCCIKTKPNEVVNTMCGYKLLDKVSYELLSVIHTRGCTDAFLTWVKDNYKKIAVLLLVILLPQFLGVIVSHLYIDRIEVYMEKQEDMHAEALKWSQWYMPVKKR</sequence>
<evidence type="ECO:0000256" key="7">
    <source>
        <dbReference type="ARBA" id="ARBA00022989"/>
    </source>
</evidence>
<reference evidence="15" key="2">
    <citation type="submission" date="2025-05" db="UniProtKB">
        <authorList>
            <consortium name="Ensembl"/>
        </authorList>
    </citation>
    <scope>IDENTIFICATION</scope>
</reference>
<dbReference type="PANTHER" id="PTHR19282">
    <property type="entry name" value="TETRASPANIN"/>
    <property type="match status" value="1"/>
</dbReference>
<evidence type="ECO:0000256" key="10">
    <source>
        <dbReference type="ARBA" id="ARBA00023180"/>
    </source>
</evidence>
<dbReference type="FunFam" id="1.10.1450.10:FF:000011">
    <property type="entry name" value="Tetraspanin"/>
    <property type="match status" value="1"/>
</dbReference>
<organism evidence="14">
    <name type="scientific">Fundulus heteroclitus</name>
    <name type="common">Killifish</name>
    <name type="synonym">Mummichog</name>
    <dbReference type="NCBI Taxonomy" id="8078"/>
    <lineage>
        <taxon>Eukaryota</taxon>
        <taxon>Metazoa</taxon>
        <taxon>Chordata</taxon>
        <taxon>Craniata</taxon>
        <taxon>Vertebrata</taxon>
        <taxon>Euteleostomi</taxon>
        <taxon>Actinopterygii</taxon>
        <taxon>Neopterygii</taxon>
        <taxon>Teleostei</taxon>
        <taxon>Neoteleostei</taxon>
        <taxon>Acanthomorphata</taxon>
        <taxon>Ovalentaria</taxon>
        <taxon>Atherinomorphae</taxon>
        <taxon>Cyprinodontiformes</taxon>
        <taxon>Fundulidae</taxon>
        <taxon>Fundulus</taxon>
    </lineage>
</organism>
<keyword evidence="7 13" id="KW-1133">Transmembrane helix</keyword>
<dbReference type="GeneTree" id="ENSGT00940000157973"/>